<accession>A0A4R6SGK6</accession>
<name>A0A4R6SGK6_LABRH</name>
<evidence type="ECO:0000313" key="3">
    <source>
        <dbReference type="Proteomes" id="UP000295444"/>
    </source>
</evidence>
<proteinExistence type="predicted"/>
<reference evidence="2 3" key="1">
    <citation type="submission" date="2019-03" db="EMBL/GenBank/DDBJ databases">
        <title>Genomic Encyclopedia of Type Strains, Phase IV (KMG-IV): sequencing the most valuable type-strain genomes for metagenomic binning, comparative biology and taxonomic classification.</title>
        <authorList>
            <person name="Goeker M."/>
        </authorList>
    </citation>
    <scope>NUCLEOTIDE SEQUENCE [LARGE SCALE GENOMIC DNA]</scope>
    <source>
        <strain evidence="2 3">DSM 45361</strain>
    </source>
</reference>
<feature type="region of interest" description="Disordered" evidence="1">
    <location>
        <begin position="19"/>
        <end position="88"/>
    </location>
</feature>
<evidence type="ECO:0000313" key="2">
    <source>
        <dbReference type="EMBL" id="TDQ00687.1"/>
    </source>
</evidence>
<feature type="region of interest" description="Disordered" evidence="1">
    <location>
        <begin position="148"/>
        <end position="244"/>
    </location>
</feature>
<protein>
    <submittedName>
        <fullName evidence="2">Uncharacterized protein</fullName>
    </submittedName>
</protein>
<comment type="caution">
    <text evidence="2">The sequence shown here is derived from an EMBL/GenBank/DDBJ whole genome shotgun (WGS) entry which is preliminary data.</text>
</comment>
<evidence type="ECO:0000256" key="1">
    <source>
        <dbReference type="SAM" id="MobiDB-lite"/>
    </source>
</evidence>
<sequence length="244" mass="27013">MALRVGLGCAMAARDGLTSEPAFSQSLPWSPDARPGRSEWRRRRVQRGPEMPRASTSGSRRCRRSAAAREPAARGGGGNGGDWRGRGLPVEFSMFPGKPDATSRTDVLERYGPEPFEDIVFLGTAAAEWCRGGVATETTLVATTLMETRSDRHRPRRMPSRPPRPPHPMAAGNLARGVCRQRSAAVSARSCGTASPKWSNRPPDHDLQRHQRARPHLSRVRPRLDPHRLRRHPTLAPARQDQPH</sequence>
<organism evidence="2 3">
    <name type="scientific">Labedaea rhizosphaerae</name>
    <dbReference type="NCBI Taxonomy" id="598644"/>
    <lineage>
        <taxon>Bacteria</taxon>
        <taxon>Bacillati</taxon>
        <taxon>Actinomycetota</taxon>
        <taxon>Actinomycetes</taxon>
        <taxon>Pseudonocardiales</taxon>
        <taxon>Pseudonocardiaceae</taxon>
        <taxon>Labedaea</taxon>
    </lineage>
</organism>
<gene>
    <name evidence="2" type="ORF">EV186_102549</name>
</gene>
<dbReference type="Proteomes" id="UP000295444">
    <property type="component" value="Unassembled WGS sequence"/>
</dbReference>
<dbReference type="EMBL" id="SNXZ01000002">
    <property type="protein sequence ID" value="TDQ00687.1"/>
    <property type="molecule type" value="Genomic_DNA"/>
</dbReference>
<dbReference type="AlphaFoldDB" id="A0A4R6SGK6"/>
<keyword evidence="3" id="KW-1185">Reference proteome</keyword>
<feature type="compositionally biased region" description="Basic residues" evidence="1">
    <location>
        <begin position="210"/>
        <end position="221"/>
    </location>
</feature>